<organism evidence="1 2">
    <name type="scientific">Agrobacterium rubi TR3 = NBRC 13261</name>
    <dbReference type="NCBI Taxonomy" id="1368415"/>
    <lineage>
        <taxon>Bacteria</taxon>
        <taxon>Pseudomonadati</taxon>
        <taxon>Pseudomonadota</taxon>
        <taxon>Alphaproteobacteria</taxon>
        <taxon>Hyphomicrobiales</taxon>
        <taxon>Rhizobiaceae</taxon>
        <taxon>Rhizobium/Agrobacterium group</taxon>
        <taxon>Agrobacterium</taxon>
    </lineage>
</organism>
<sequence>MERPILFSGPMVRAILRGQKTQTRRVIKGPAEGYNAHGINTLFRCPYGKPGDILWVRETWAEVGSFDPGITVYRADYPDCIPGQFENVPESIEEMGNVWKPSIHMHRHRCRLLLEIVSVRAERLHDLSQEDAKAEGLSRLSKDGGATYKYGIPDRDGLPGNDNDGWHWHEWEVDPRKAFKLLWAKINGVKNWYANPWVWVVEFKRVTADE</sequence>
<dbReference type="eggNOG" id="ENOG5032T0P">
    <property type="taxonomic scope" value="Bacteria"/>
</dbReference>
<dbReference type="EMBL" id="BBJU01000004">
    <property type="protein sequence ID" value="GAK69321.1"/>
    <property type="molecule type" value="Genomic_DNA"/>
</dbReference>
<evidence type="ECO:0000313" key="2">
    <source>
        <dbReference type="Proteomes" id="UP000028701"/>
    </source>
</evidence>
<dbReference type="RefSeq" id="WP_209806505.1">
    <property type="nucleotide sequence ID" value="NZ_BBJU01000004.1"/>
</dbReference>
<comment type="caution">
    <text evidence="1">The sequence shown here is derived from an EMBL/GenBank/DDBJ whole genome shotgun (WGS) entry which is preliminary data.</text>
</comment>
<proteinExistence type="predicted"/>
<evidence type="ECO:0008006" key="3">
    <source>
        <dbReference type="Google" id="ProtNLM"/>
    </source>
</evidence>
<evidence type="ECO:0000313" key="1">
    <source>
        <dbReference type="EMBL" id="GAK69321.1"/>
    </source>
</evidence>
<reference evidence="1 2" key="1">
    <citation type="submission" date="2014-08" db="EMBL/GenBank/DDBJ databases">
        <title>Whole genome shotgun sequence of Rhizobium rubi NBRC 13261.</title>
        <authorList>
            <person name="Katano-Makiyama Y."/>
            <person name="Hosoyama A."/>
            <person name="Hashimoto M."/>
            <person name="Hosoyama Y."/>
            <person name="Noguchi M."/>
            <person name="Tsuchikane K."/>
            <person name="Uohara A."/>
            <person name="Ohji S."/>
            <person name="Ichikawa N."/>
            <person name="Kimura A."/>
            <person name="Yamazoe A."/>
            <person name="Fujita N."/>
        </authorList>
    </citation>
    <scope>NUCLEOTIDE SEQUENCE [LARGE SCALE GENOMIC DNA]</scope>
    <source>
        <strain evidence="1 2">NBRC 13261</strain>
    </source>
</reference>
<dbReference type="Proteomes" id="UP000028701">
    <property type="component" value="Unassembled WGS sequence"/>
</dbReference>
<protein>
    <recommendedName>
        <fullName evidence="3">Morphogenetic protein</fullName>
    </recommendedName>
</protein>
<dbReference type="AlphaFoldDB" id="A0A081CRM5"/>
<accession>A0A081CRM5</accession>
<name>A0A081CRM5_9HYPH</name>
<gene>
    <name evidence="1" type="ORF">RRU01S_04_01430</name>
</gene>